<protein>
    <submittedName>
        <fullName evidence="8">Death-associated inhibitor of apoptosis 1</fullName>
    </submittedName>
</protein>
<dbReference type="SUPFAM" id="SSF57924">
    <property type="entry name" value="Inhibitor of apoptosis (IAP) repeat"/>
    <property type="match status" value="2"/>
</dbReference>
<dbReference type="GO" id="GO:0051726">
    <property type="term" value="P:regulation of cell cycle"/>
    <property type="evidence" value="ECO:0007669"/>
    <property type="project" value="TreeGrafter"/>
</dbReference>
<evidence type="ECO:0000256" key="5">
    <source>
        <dbReference type="PROSITE-ProRule" id="PRU00175"/>
    </source>
</evidence>
<gene>
    <name evidence="8" type="ORF">KUF71_009000</name>
</gene>
<reference evidence="8" key="2">
    <citation type="journal article" date="2023" name="BMC Genomics">
        <title>Pest status, molecular evolution, and epigenetic factors derived from the genome assembly of Frankliniella fusca, a thysanopteran phytovirus vector.</title>
        <authorList>
            <person name="Catto M.A."/>
            <person name="Labadie P.E."/>
            <person name="Jacobson A.L."/>
            <person name="Kennedy G.G."/>
            <person name="Srinivasan R."/>
            <person name="Hunt B.G."/>
        </authorList>
    </citation>
    <scope>NUCLEOTIDE SEQUENCE</scope>
    <source>
        <strain evidence="8">PL_HMW_Pooled</strain>
    </source>
</reference>
<dbReference type="GO" id="GO:0031398">
    <property type="term" value="P:positive regulation of protein ubiquitination"/>
    <property type="evidence" value="ECO:0007669"/>
    <property type="project" value="TreeGrafter"/>
</dbReference>
<dbReference type="PANTHER" id="PTHR10044">
    <property type="entry name" value="INHIBITOR OF APOPTOSIS"/>
    <property type="match status" value="1"/>
</dbReference>
<dbReference type="FunFam" id="1.10.1170.10:FF:000002">
    <property type="entry name" value="Baculoviral IAP repeat containing 7"/>
    <property type="match status" value="1"/>
</dbReference>
<dbReference type="GO" id="GO:0005634">
    <property type="term" value="C:nucleus"/>
    <property type="evidence" value="ECO:0007669"/>
    <property type="project" value="TreeGrafter"/>
</dbReference>
<dbReference type="GO" id="GO:0043027">
    <property type="term" value="F:cysteine-type endopeptidase inhibitor activity involved in apoptotic process"/>
    <property type="evidence" value="ECO:0007669"/>
    <property type="project" value="TreeGrafter"/>
</dbReference>
<dbReference type="GO" id="GO:0090263">
    <property type="term" value="P:positive regulation of canonical Wnt signaling pathway"/>
    <property type="evidence" value="ECO:0007669"/>
    <property type="project" value="TreeGrafter"/>
</dbReference>
<keyword evidence="3 5" id="KW-0863">Zinc-finger</keyword>
<dbReference type="Gene3D" id="3.30.40.10">
    <property type="entry name" value="Zinc/RING finger domain, C3HC4 (zinc finger)"/>
    <property type="match status" value="1"/>
</dbReference>
<evidence type="ECO:0000256" key="3">
    <source>
        <dbReference type="ARBA" id="ARBA00022771"/>
    </source>
</evidence>
<dbReference type="GO" id="GO:0043066">
    <property type="term" value="P:negative regulation of apoptotic process"/>
    <property type="evidence" value="ECO:0007669"/>
    <property type="project" value="TreeGrafter"/>
</dbReference>
<dbReference type="GO" id="GO:0008270">
    <property type="term" value="F:zinc ion binding"/>
    <property type="evidence" value="ECO:0007669"/>
    <property type="project" value="UniProtKB-KW"/>
</dbReference>
<evidence type="ECO:0000256" key="1">
    <source>
        <dbReference type="ARBA" id="ARBA00006672"/>
    </source>
</evidence>
<dbReference type="CDD" id="cd16510">
    <property type="entry name" value="RING-HC_IAPs"/>
    <property type="match status" value="1"/>
</dbReference>
<dbReference type="InterPro" id="IPR001370">
    <property type="entry name" value="BIR_rpt"/>
</dbReference>
<keyword evidence="4" id="KW-0862">Zinc</keyword>
<dbReference type="EMBL" id="JAHWGI010001430">
    <property type="protein sequence ID" value="KAK3931781.1"/>
    <property type="molecule type" value="Genomic_DNA"/>
</dbReference>
<dbReference type="InterPro" id="IPR050784">
    <property type="entry name" value="IAP"/>
</dbReference>
<reference evidence="8" key="1">
    <citation type="submission" date="2021-07" db="EMBL/GenBank/DDBJ databases">
        <authorList>
            <person name="Catto M.A."/>
            <person name="Jacobson A."/>
            <person name="Kennedy G."/>
            <person name="Labadie P."/>
            <person name="Hunt B.G."/>
            <person name="Srinivasan R."/>
        </authorList>
    </citation>
    <scope>NUCLEOTIDE SEQUENCE</scope>
    <source>
        <strain evidence="8">PL_HMW_Pooled</strain>
        <tissue evidence="8">Head</tissue>
    </source>
</reference>
<feature type="domain" description="RING-type" evidence="7">
    <location>
        <begin position="418"/>
        <end position="453"/>
    </location>
</feature>
<name>A0AAE1I2K0_9NEOP</name>
<dbReference type="PROSITE" id="PS50143">
    <property type="entry name" value="BIR_REPEAT_2"/>
    <property type="match status" value="2"/>
</dbReference>
<comment type="caution">
    <text evidence="8">The sequence shown here is derived from an EMBL/GenBank/DDBJ whole genome shotgun (WGS) entry which is preliminary data.</text>
</comment>
<comment type="similarity">
    <text evidence="1">Belongs to the IAP family.</text>
</comment>
<feature type="region of interest" description="Disordered" evidence="6">
    <location>
        <begin position="66"/>
        <end position="91"/>
    </location>
</feature>
<keyword evidence="2" id="KW-0479">Metal-binding</keyword>
<dbReference type="GO" id="GO:0061630">
    <property type="term" value="F:ubiquitin protein ligase activity"/>
    <property type="evidence" value="ECO:0007669"/>
    <property type="project" value="TreeGrafter"/>
</dbReference>
<keyword evidence="9" id="KW-1185">Reference proteome</keyword>
<evidence type="ECO:0000256" key="2">
    <source>
        <dbReference type="ARBA" id="ARBA00022723"/>
    </source>
</evidence>
<dbReference type="Gene3D" id="1.10.1170.10">
    <property type="entry name" value="Inhibitor Of Apoptosis Protein (2mihbC-IAP-1), Chain A"/>
    <property type="match status" value="2"/>
</dbReference>
<sequence>MSPLISYHRDTSDISPGHSLAEPVSRRTSRPDMASTLLSTGCIGLPPAGPWHRSAGGARYSLPPGKALGSWGEEGDASSEVDVGSTPSMPPNPKQAGVIGGVYLLPEIAHHPAPHRPTSIHSSRTHNYRSEKERLESFAGFPSVAMNVRELAAAGFWYTKSEDICRCAFCNVEVGRWEEGDNPIEEHKKWSKNCSFLKHMDVGNIPVDPSNPPPLPPVERSSYDECGIFNIKKSENCPVIPSLEKLGIQKRYTPAHPAYATLDSRLESFKSWPIGLKLRPQELAEAGFFYTGLGDKTICFQCGGGLKDWAETDEPWREHALYFSKCAHVVQTRGREFIAEVLGKRPATLTPEEIRALAIPKEYLNVVHHHPPPEAAPSSQSSEASCCSIVAESNKKSEPVSEAPSQSPTKSIDDARACKICFSEEIGVAFLPCGHLVSCVNCVPSLKTCAVCREPFSATVRVYLS</sequence>
<evidence type="ECO:0000313" key="8">
    <source>
        <dbReference type="EMBL" id="KAK3931781.1"/>
    </source>
</evidence>
<dbReference type="PANTHER" id="PTHR10044:SF174">
    <property type="entry name" value="DEATH-ASSOCIATED INHIBITOR OF APOPTOSIS 1"/>
    <property type="match status" value="1"/>
</dbReference>
<dbReference type="CDD" id="cd00022">
    <property type="entry name" value="BIR"/>
    <property type="match status" value="2"/>
</dbReference>
<dbReference type="PROSITE" id="PS50089">
    <property type="entry name" value="ZF_RING_2"/>
    <property type="match status" value="1"/>
</dbReference>
<organism evidence="8 9">
    <name type="scientific">Frankliniella fusca</name>
    <dbReference type="NCBI Taxonomy" id="407009"/>
    <lineage>
        <taxon>Eukaryota</taxon>
        <taxon>Metazoa</taxon>
        <taxon>Ecdysozoa</taxon>
        <taxon>Arthropoda</taxon>
        <taxon>Hexapoda</taxon>
        <taxon>Insecta</taxon>
        <taxon>Pterygota</taxon>
        <taxon>Neoptera</taxon>
        <taxon>Paraneoptera</taxon>
        <taxon>Thysanoptera</taxon>
        <taxon>Terebrantia</taxon>
        <taxon>Thripoidea</taxon>
        <taxon>Thripidae</taxon>
        <taxon>Frankliniella</taxon>
    </lineage>
</organism>
<dbReference type="GO" id="GO:0005737">
    <property type="term" value="C:cytoplasm"/>
    <property type="evidence" value="ECO:0007669"/>
    <property type="project" value="TreeGrafter"/>
</dbReference>
<dbReference type="AlphaFoldDB" id="A0AAE1I2K0"/>
<dbReference type="SMART" id="SM00238">
    <property type="entry name" value="BIR"/>
    <property type="match status" value="2"/>
</dbReference>
<evidence type="ECO:0000256" key="6">
    <source>
        <dbReference type="SAM" id="MobiDB-lite"/>
    </source>
</evidence>
<accession>A0AAE1I2K0</accession>
<dbReference type="Pfam" id="PF13920">
    <property type="entry name" value="zf-C3HC4_3"/>
    <property type="match status" value="1"/>
</dbReference>
<evidence type="ECO:0000259" key="7">
    <source>
        <dbReference type="PROSITE" id="PS50089"/>
    </source>
</evidence>
<dbReference type="Pfam" id="PF00653">
    <property type="entry name" value="BIR"/>
    <property type="match status" value="2"/>
</dbReference>
<evidence type="ECO:0000256" key="4">
    <source>
        <dbReference type="ARBA" id="ARBA00022833"/>
    </source>
</evidence>
<dbReference type="InterPro" id="IPR001841">
    <property type="entry name" value="Znf_RING"/>
</dbReference>
<dbReference type="PROSITE" id="PS01282">
    <property type="entry name" value="BIR_REPEAT_1"/>
    <property type="match status" value="1"/>
</dbReference>
<proteinExistence type="inferred from homology"/>
<feature type="region of interest" description="Disordered" evidence="6">
    <location>
        <begin position="1"/>
        <end position="31"/>
    </location>
</feature>
<dbReference type="InterPro" id="IPR013083">
    <property type="entry name" value="Znf_RING/FYVE/PHD"/>
</dbReference>
<dbReference type="Proteomes" id="UP001219518">
    <property type="component" value="Unassembled WGS sequence"/>
</dbReference>
<evidence type="ECO:0000313" key="9">
    <source>
        <dbReference type="Proteomes" id="UP001219518"/>
    </source>
</evidence>